<organism evidence="2 3">
    <name type="scientific">Pseudochrobactrum kiredjianiae</name>
    <dbReference type="NCBI Taxonomy" id="386305"/>
    <lineage>
        <taxon>Bacteria</taxon>
        <taxon>Pseudomonadati</taxon>
        <taxon>Pseudomonadota</taxon>
        <taxon>Alphaproteobacteria</taxon>
        <taxon>Hyphomicrobiales</taxon>
        <taxon>Brucellaceae</taxon>
        <taxon>Pseudochrobactrum</taxon>
    </lineage>
</organism>
<dbReference type="EMBL" id="JBHTMA010000040">
    <property type="protein sequence ID" value="MFD1229186.1"/>
    <property type="molecule type" value="Genomic_DNA"/>
</dbReference>
<sequence length="193" mass="21119">MSTHIDRVLIIAILYNFISALVQPNMLDKRSCNIRRIAEPEEDCLHANIFTRTVMPFNFTKLIQPAALSAGLMLASFGAAHAAETGIYGNWVTERIQGHKVSGKIQSTLDIAKDGNISGSGGCNRYMGGMEIKGEKIKVLPGGATLMACLPAMMKQDSQFHTALGMVTSWKISNGKLILIDSKNREILRLKRA</sequence>
<gene>
    <name evidence="2" type="ORF">ACFQ35_18745</name>
</gene>
<accession>A0ABW3VAV4</accession>
<reference evidence="3" key="1">
    <citation type="journal article" date="2019" name="Int. J. Syst. Evol. Microbiol.">
        <title>The Global Catalogue of Microorganisms (GCM) 10K type strain sequencing project: providing services to taxonomists for standard genome sequencing and annotation.</title>
        <authorList>
            <consortium name="The Broad Institute Genomics Platform"/>
            <consortium name="The Broad Institute Genome Sequencing Center for Infectious Disease"/>
            <person name="Wu L."/>
            <person name="Ma J."/>
        </authorList>
    </citation>
    <scope>NUCLEOTIDE SEQUENCE [LARGE SCALE GENOMIC DNA]</scope>
    <source>
        <strain evidence="3">CCUG 49584</strain>
    </source>
</reference>
<comment type="caution">
    <text evidence="2">The sequence shown here is derived from an EMBL/GenBank/DDBJ whole genome shotgun (WGS) entry which is preliminary data.</text>
</comment>
<dbReference type="PANTHER" id="PTHR35535:SF1">
    <property type="entry name" value="HEAT SHOCK PROTEIN HSLJ"/>
    <property type="match status" value="1"/>
</dbReference>
<dbReference type="InterPro" id="IPR005184">
    <property type="entry name" value="DUF306_Meta_HslJ"/>
</dbReference>
<proteinExistence type="predicted"/>
<name>A0ABW3VAV4_9HYPH</name>
<keyword evidence="3" id="KW-1185">Reference proteome</keyword>
<protein>
    <submittedName>
        <fullName evidence="2">META domain-containing protein</fullName>
    </submittedName>
</protein>
<evidence type="ECO:0000259" key="1">
    <source>
        <dbReference type="Pfam" id="PF03724"/>
    </source>
</evidence>
<feature type="domain" description="DUF306" evidence="1">
    <location>
        <begin position="89"/>
        <end position="190"/>
    </location>
</feature>
<dbReference type="InterPro" id="IPR053147">
    <property type="entry name" value="Hsp_HslJ-like"/>
</dbReference>
<dbReference type="Proteomes" id="UP001597263">
    <property type="component" value="Unassembled WGS sequence"/>
</dbReference>
<evidence type="ECO:0000313" key="3">
    <source>
        <dbReference type="Proteomes" id="UP001597263"/>
    </source>
</evidence>
<dbReference type="InterPro" id="IPR038670">
    <property type="entry name" value="HslJ-like_sf"/>
</dbReference>
<evidence type="ECO:0000313" key="2">
    <source>
        <dbReference type="EMBL" id="MFD1229186.1"/>
    </source>
</evidence>
<dbReference type="Gene3D" id="2.40.128.270">
    <property type="match status" value="1"/>
</dbReference>
<dbReference type="Pfam" id="PF03724">
    <property type="entry name" value="META"/>
    <property type="match status" value="1"/>
</dbReference>
<dbReference type="PANTHER" id="PTHR35535">
    <property type="entry name" value="HEAT SHOCK PROTEIN HSLJ"/>
    <property type="match status" value="1"/>
</dbReference>